<gene>
    <name evidence="3" type="ORF">B0J15DRAFT_468877</name>
</gene>
<keyword evidence="4" id="KW-1185">Reference proteome</keyword>
<keyword evidence="2" id="KW-0472">Membrane</keyword>
<keyword evidence="2" id="KW-0812">Transmembrane</keyword>
<proteinExistence type="predicted"/>
<sequence length="153" mass="16583">MGIETERRTRDSARNTNQGDGEKKKKKKKKKEGQVAGIGIAMEGGFSKRMWAIYLGLLNDLSRHRYLALVHVNINVSLGSGFLMGGAGVVRRRGVSSASWALAGPLGLDDSPRTRASLLLIVAGHLVRGCLWLRNMSIPVPSHTPILQSRGIA</sequence>
<dbReference type="AlphaFoldDB" id="A0A9P9GWC8"/>
<organism evidence="3 4">
    <name type="scientific">Fusarium solani</name>
    <name type="common">Filamentous fungus</name>
    <dbReference type="NCBI Taxonomy" id="169388"/>
    <lineage>
        <taxon>Eukaryota</taxon>
        <taxon>Fungi</taxon>
        <taxon>Dikarya</taxon>
        <taxon>Ascomycota</taxon>
        <taxon>Pezizomycotina</taxon>
        <taxon>Sordariomycetes</taxon>
        <taxon>Hypocreomycetidae</taxon>
        <taxon>Hypocreales</taxon>
        <taxon>Nectriaceae</taxon>
        <taxon>Fusarium</taxon>
        <taxon>Fusarium solani species complex</taxon>
    </lineage>
</organism>
<protein>
    <submittedName>
        <fullName evidence="3">Uncharacterized protein</fullName>
    </submittedName>
</protein>
<dbReference type="EMBL" id="JAGTJS010000016">
    <property type="protein sequence ID" value="KAH7246798.1"/>
    <property type="molecule type" value="Genomic_DNA"/>
</dbReference>
<evidence type="ECO:0000256" key="1">
    <source>
        <dbReference type="SAM" id="MobiDB-lite"/>
    </source>
</evidence>
<feature type="transmembrane region" description="Helical" evidence="2">
    <location>
        <begin position="66"/>
        <end position="90"/>
    </location>
</feature>
<feature type="region of interest" description="Disordered" evidence="1">
    <location>
        <begin position="1"/>
        <end position="34"/>
    </location>
</feature>
<evidence type="ECO:0000256" key="2">
    <source>
        <dbReference type="SAM" id="Phobius"/>
    </source>
</evidence>
<dbReference type="Proteomes" id="UP000736672">
    <property type="component" value="Unassembled WGS sequence"/>
</dbReference>
<evidence type="ECO:0000313" key="3">
    <source>
        <dbReference type="EMBL" id="KAH7246798.1"/>
    </source>
</evidence>
<keyword evidence="2" id="KW-1133">Transmembrane helix</keyword>
<accession>A0A9P9GWC8</accession>
<feature type="transmembrane region" description="Helical" evidence="2">
    <location>
        <begin position="33"/>
        <end position="54"/>
    </location>
</feature>
<evidence type="ECO:0000313" key="4">
    <source>
        <dbReference type="Proteomes" id="UP000736672"/>
    </source>
</evidence>
<reference evidence="3" key="1">
    <citation type="journal article" date="2021" name="Nat. Commun.">
        <title>Genetic determinants of endophytism in the Arabidopsis root mycobiome.</title>
        <authorList>
            <person name="Mesny F."/>
            <person name="Miyauchi S."/>
            <person name="Thiergart T."/>
            <person name="Pickel B."/>
            <person name="Atanasova L."/>
            <person name="Karlsson M."/>
            <person name="Huettel B."/>
            <person name="Barry K.W."/>
            <person name="Haridas S."/>
            <person name="Chen C."/>
            <person name="Bauer D."/>
            <person name="Andreopoulos W."/>
            <person name="Pangilinan J."/>
            <person name="LaButti K."/>
            <person name="Riley R."/>
            <person name="Lipzen A."/>
            <person name="Clum A."/>
            <person name="Drula E."/>
            <person name="Henrissat B."/>
            <person name="Kohler A."/>
            <person name="Grigoriev I.V."/>
            <person name="Martin F.M."/>
            <person name="Hacquard S."/>
        </authorList>
    </citation>
    <scope>NUCLEOTIDE SEQUENCE</scope>
    <source>
        <strain evidence="3">FSSC 5 MPI-SDFR-AT-0091</strain>
    </source>
</reference>
<name>A0A9P9GWC8_FUSSL</name>
<feature type="compositionally biased region" description="Basic and acidic residues" evidence="1">
    <location>
        <begin position="1"/>
        <end position="13"/>
    </location>
</feature>
<comment type="caution">
    <text evidence="3">The sequence shown here is derived from an EMBL/GenBank/DDBJ whole genome shotgun (WGS) entry which is preliminary data.</text>
</comment>